<dbReference type="Gene3D" id="1.25.40.10">
    <property type="entry name" value="Tetratricopeptide repeat domain"/>
    <property type="match status" value="1"/>
</dbReference>
<dbReference type="RefSeq" id="WP_125315091.1">
    <property type="nucleotide sequence ID" value="NZ_RSEC01000061.1"/>
</dbReference>
<evidence type="ECO:0000313" key="2">
    <source>
        <dbReference type="Proteomes" id="UP000267081"/>
    </source>
</evidence>
<dbReference type="GO" id="GO:0009306">
    <property type="term" value="P:protein secretion"/>
    <property type="evidence" value="ECO:0007669"/>
    <property type="project" value="InterPro"/>
</dbReference>
<dbReference type="OrthoDB" id="9759185at2"/>
<evidence type="ECO:0000313" key="1">
    <source>
        <dbReference type="EMBL" id="RSD09151.1"/>
    </source>
</evidence>
<dbReference type="SUPFAM" id="SSF48452">
    <property type="entry name" value="TPR-like"/>
    <property type="match status" value="1"/>
</dbReference>
<name>A0A3R9F309_9PSEU</name>
<dbReference type="Pfam" id="PF00771">
    <property type="entry name" value="FHIPEP"/>
    <property type="match status" value="1"/>
</dbReference>
<dbReference type="Proteomes" id="UP000267081">
    <property type="component" value="Unassembled WGS sequence"/>
</dbReference>
<protein>
    <recommendedName>
        <fullName evidence="3">Tetratricopeptide repeat protein</fullName>
    </recommendedName>
</protein>
<dbReference type="Gene3D" id="3.40.30.60">
    <property type="entry name" value="FHIPEP family, domain 1"/>
    <property type="match status" value="1"/>
</dbReference>
<sequence>MSEGAEWRSWPGFDAFQDTLTNPPAIRRAAADYAMALIVDKRHEAARDAIATALAEPGDHPPRAALLLMNAECAQQLGKPGAAAAQVLEAVEDTPQALEAVTTWLRDLLLAEEAGPARRYLLDRVLPALRPRVGARVGDALCALELEAAILEGKCQDALQAVNRLTDVDPVEDVLRAVRSRDSGDAAVFHTLVLVDIQLGRQEQALADVSQFISEGKVDHDPAAAVRLRELKAELLPQDDVDAVADAYFDAGEKAYQTDALADAERLLRLSLTAADRPLTHWYLAETLRLSSVGLPDRTERRRTLEQALGEWRAGTEAGPASWAWTWALDTSAAIFRELADLVPERGRLSMLSVLGAYERHLLVEDRDGDTWSRLAEACIQLEWPGVALDCARRAVALAPDDQFALWTLLYAQLQSGHPDAETTCGRFLDLPPDDVLMHGLVLHLLGRNREAEKKLRSAYDGPEGLRARLIAIRALLRAEPAAAAATAAGALELMDQGDPRARDADLPVIAELLYRGGRYGEAIARLEPVDAYFTRTIYTAGDIAGALMLCHLALDRPAAAEGQMAVVRTSLRDVFEATQLARDLRDFATKAPSEASAATALRHADEIDRLAGRLQTAHLDPDDVLLQLAAASAGEGDNGRWPLALTRSRVLIAAARWEEAARVSIDVLESAGLPDIDQPGLVGRILVAVDALLGNDEVDRAHELVGRALGTPLSLPADDCVPALESRRLLTSLLRDDHQEARRAAAASSTMSVSELTDVLRKIGGGAARLVQLRRGTGGLDDASLADALNRIRDELFQLAPTFDEWAWPMTDPIVISIATDLVPANTSEDGPLFATVIPRIRDRVRATTGITVPGVRVREDTELPPGGYRICIGGNRDVPGHVPAGYAYIPSSREHVRSKLGQDVEVTVVPDPLTGSESCWVPAPPPGAEGAEHPGTTALERAVGWVRNKVDHFFDQVVWSALLIETGADHDRLTYPMRVLEACLLGSVADLVRVDDIAALISEWRTAGHLAGAPDVDDRGVVRLTTVFRDLLRTGISLCPEGDLGGLVRIVSGEKWSYAAAVREARSRLALIQRAGGGEA</sequence>
<gene>
    <name evidence="1" type="ORF">EIY87_39470</name>
</gene>
<dbReference type="InterPro" id="IPR042194">
    <property type="entry name" value="FHIPEP_1"/>
</dbReference>
<reference evidence="1 2" key="1">
    <citation type="submission" date="2018-12" db="EMBL/GenBank/DDBJ databases">
        <title>Amycolatopsis eburnea sp. nov. actinomycete associate with arbuscular mycorrhiza fungal spore.</title>
        <authorList>
            <person name="Lumyong S."/>
            <person name="Chaiya L."/>
        </authorList>
    </citation>
    <scope>NUCLEOTIDE SEQUENCE [LARGE SCALE GENOMIC DNA]</scope>
    <source>
        <strain evidence="1 2">GLM-1</strain>
    </source>
</reference>
<dbReference type="InterPro" id="IPR001712">
    <property type="entry name" value="T3SS_FHIPEP"/>
</dbReference>
<accession>A0A3R9F309</accession>
<evidence type="ECO:0008006" key="3">
    <source>
        <dbReference type="Google" id="ProtNLM"/>
    </source>
</evidence>
<comment type="caution">
    <text evidence="1">The sequence shown here is derived from an EMBL/GenBank/DDBJ whole genome shotgun (WGS) entry which is preliminary data.</text>
</comment>
<dbReference type="GO" id="GO:0016020">
    <property type="term" value="C:membrane"/>
    <property type="evidence" value="ECO:0007669"/>
    <property type="project" value="InterPro"/>
</dbReference>
<dbReference type="EMBL" id="RSEC01000061">
    <property type="protein sequence ID" value="RSD09151.1"/>
    <property type="molecule type" value="Genomic_DNA"/>
</dbReference>
<dbReference type="AlphaFoldDB" id="A0A3R9F309"/>
<proteinExistence type="predicted"/>
<keyword evidence="2" id="KW-1185">Reference proteome</keyword>
<organism evidence="1 2">
    <name type="scientific">Amycolatopsis eburnea</name>
    <dbReference type="NCBI Taxonomy" id="2267691"/>
    <lineage>
        <taxon>Bacteria</taxon>
        <taxon>Bacillati</taxon>
        <taxon>Actinomycetota</taxon>
        <taxon>Actinomycetes</taxon>
        <taxon>Pseudonocardiales</taxon>
        <taxon>Pseudonocardiaceae</taxon>
        <taxon>Amycolatopsis</taxon>
    </lineage>
</organism>
<dbReference type="InterPro" id="IPR011990">
    <property type="entry name" value="TPR-like_helical_dom_sf"/>
</dbReference>